<evidence type="ECO:0000313" key="3">
    <source>
        <dbReference type="EMBL" id="SFJ52454.1"/>
    </source>
</evidence>
<dbReference type="Proteomes" id="UP000242763">
    <property type="component" value="Unassembled WGS sequence"/>
</dbReference>
<dbReference type="AlphaFoldDB" id="A0A1I3S0S1"/>
<evidence type="ECO:0000256" key="1">
    <source>
        <dbReference type="SAM" id="MobiDB-lite"/>
    </source>
</evidence>
<evidence type="ECO:0000313" key="4">
    <source>
        <dbReference type="Proteomes" id="UP000242763"/>
    </source>
</evidence>
<keyword evidence="4" id="KW-1185">Reference proteome</keyword>
<feature type="region of interest" description="Disordered" evidence="1">
    <location>
        <begin position="222"/>
        <end position="270"/>
    </location>
</feature>
<sequence>MVTETFGKALVRYIVDVYHNSPHAGLGGQTPNDAWEERSALYRALPPPLPHVLRTVFGFSDNRRIQNRGVRFLGLYYRSSDVANLRKAVGQADIRMRADLENLGTIWVSRNVPGAEWFAVPCELDMEGVSAALWMEASAALRRKHASVAKLREHIVLAALRDLRDAGRHSAGAAGIGPSTMSSDQLLKLEKELTQHFDYIVAGERGRAFEGLEDGAHRALEADDSQATDEATGQATEAAPDNNEEDDGDEPQRPVARRRGRLGSNFLRRD</sequence>
<evidence type="ECO:0000259" key="2">
    <source>
        <dbReference type="Pfam" id="PF09299"/>
    </source>
</evidence>
<accession>A0A1I3S0S1</accession>
<proteinExistence type="predicted"/>
<reference evidence="4" key="1">
    <citation type="submission" date="2016-10" db="EMBL/GenBank/DDBJ databases">
        <authorList>
            <person name="Varghese N."/>
            <person name="Submissions S."/>
        </authorList>
    </citation>
    <scope>NUCLEOTIDE SEQUENCE [LARGE SCALE GENOMIC DNA]</scope>
    <source>
        <strain evidence="4">DSM 21857</strain>
    </source>
</reference>
<dbReference type="RefSeq" id="WP_091524458.1">
    <property type="nucleotide sequence ID" value="NZ_FORF01000025.1"/>
</dbReference>
<name>A0A1I3S0S1_9HYPH</name>
<dbReference type="EMBL" id="FORF01000025">
    <property type="protein sequence ID" value="SFJ52454.1"/>
    <property type="molecule type" value="Genomic_DNA"/>
</dbReference>
<dbReference type="InterPro" id="IPR015378">
    <property type="entry name" value="Transposase-like_Mu_C"/>
</dbReference>
<organism evidence="3 4">
    <name type="scientific">Aquamicrobium aerolatum DSM 21857</name>
    <dbReference type="NCBI Taxonomy" id="1121003"/>
    <lineage>
        <taxon>Bacteria</taxon>
        <taxon>Pseudomonadati</taxon>
        <taxon>Pseudomonadota</taxon>
        <taxon>Alphaproteobacteria</taxon>
        <taxon>Hyphomicrobiales</taxon>
        <taxon>Phyllobacteriaceae</taxon>
        <taxon>Aerobium</taxon>
    </lineage>
</organism>
<dbReference type="STRING" id="1121003.SAMN03080618_03228"/>
<gene>
    <name evidence="3" type="ORF">SAMN03080618_03228</name>
</gene>
<dbReference type="OrthoDB" id="5287589at2"/>
<dbReference type="Pfam" id="PF09299">
    <property type="entry name" value="Mu-transpos_C"/>
    <property type="match status" value="1"/>
</dbReference>
<feature type="domain" description="Transposase-like Mu C-terminal" evidence="2">
    <location>
        <begin position="61"/>
        <end position="110"/>
    </location>
</feature>
<protein>
    <submittedName>
        <fullName evidence="3">Mu transposase, C-terminal</fullName>
    </submittedName>
</protein>